<dbReference type="AlphaFoldDB" id="A0A1Q5T3C1"/>
<reference evidence="2" key="2">
    <citation type="submission" date="2017-01" db="EMBL/GenBank/DDBJ databases">
        <title>Genome sequencing and annotation of Geobacillus sp. 1017, a Hydrocarbon-Oxidizing Thermophilic Bacterium Isolated from a Heavy Oil Reservoir (China).</title>
        <authorList>
            <person name="Kadnikov V.V."/>
            <person name="Mardanov A.V."/>
            <person name="Poltaraus A.B."/>
            <person name="Sokolova D.S."/>
            <person name="Semenova E.M."/>
            <person name="Ravin N.V."/>
            <person name="Tourova T.P."/>
            <person name="Nazina T.N."/>
        </authorList>
    </citation>
    <scope>NUCLEOTIDE SEQUENCE [LARGE SCALE GENOMIC DNA]</scope>
    <source>
        <strain evidence="2">1017</strain>
    </source>
</reference>
<gene>
    <name evidence="1" type="ORF">BRO54_1446</name>
</gene>
<dbReference type="EMBL" id="MQMG01000014">
    <property type="protein sequence ID" value="OKO94731.1"/>
    <property type="molecule type" value="Genomic_DNA"/>
</dbReference>
<evidence type="ECO:0000313" key="1">
    <source>
        <dbReference type="EMBL" id="OKO94731.1"/>
    </source>
</evidence>
<dbReference type="Proteomes" id="UP000186030">
    <property type="component" value="Unassembled WGS sequence"/>
</dbReference>
<proteinExistence type="predicted"/>
<evidence type="ECO:0000313" key="2">
    <source>
        <dbReference type="Proteomes" id="UP000186030"/>
    </source>
</evidence>
<accession>A0A1Q5T3C1</accession>
<sequence>MLDDMRLERTLKKEMFANIRALPLARRSFFAVCRHMLR</sequence>
<comment type="caution">
    <text evidence="1">The sequence shown here is derived from an EMBL/GenBank/DDBJ whole genome shotgun (WGS) entry which is preliminary data.</text>
</comment>
<reference evidence="1 2" key="1">
    <citation type="submission" date="2016-11" db="EMBL/GenBank/DDBJ databases">
        <authorList>
            <person name="Kadnikov V."/>
            <person name="Nazina T."/>
        </authorList>
    </citation>
    <scope>NUCLEOTIDE SEQUENCE [LARGE SCALE GENOMIC DNA]</scope>
    <source>
        <strain evidence="1 2">1017</strain>
    </source>
</reference>
<protein>
    <submittedName>
        <fullName evidence="1">Uncharacterized protein</fullName>
    </submittedName>
</protein>
<name>A0A1Q5T3C1_9BACL</name>
<organism evidence="1 2">
    <name type="scientific">Geobacillus proteiniphilus</name>
    <dbReference type="NCBI Taxonomy" id="860353"/>
    <lineage>
        <taxon>Bacteria</taxon>
        <taxon>Bacillati</taxon>
        <taxon>Bacillota</taxon>
        <taxon>Bacilli</taxon>
        <taxon>Bacillales</taxon>
        <taxon>Anoxybacillaceae</taxon>
        <taxon>Geobacillus</taxon>
    </lineage>
</organism>